<dbReference type="Gene3D" id="3.30.559.70">
    <property type="entry name" value="Choline/Carnitine o-acyltransferase, domain 2"/>
    <property type="match status" value="1"/>
</dbReference>
<evidence type="ECO:0000313" key="7">
    <source>
        <dbReference type="EMBL" id="CAE2311541.1"/>
    </source>
</evidence>
<proteinExistence type="inferred from homology"/>
<evidence type="ECO:0000259" key="6">
    <source>
        <dbReference type="Pfam" id="PF00755"/>
    </source>
</evidence>
<dbReference type="PANTHER" id="PTHR22589">
    <property type="entry name" value="CARNITINE O-ACYLTRANSFERASE"/>
    <property type="match status" value="1"/>
</dbReference>
<gene>
    <name evidence="7" type="ORF">GTHE00462_LOCUS21686</name>
</gene>
<evidence type="ECO:0000256" key="1">
    <source>
        <dbReference type="ARBA" id="ARBA00005232"/>
    </source>
</evidence>
<dbReference type="InterPro" id="IPR000542">
    <property type="entry name" value="Carn_acyl_trans"/>
</dbReference>
<dbReference type="PANTHER" id="PTHR22589:SF113">
    <property type="entry name" value="CARNITINE O-PALMITOYLTRANSFERASE 1, LIVER ISOFORM-LIKE"/>
    <property type="match status" value="1"/>
</dbReference>
<evidence type="ECO:0000256" key="3">
    <source>
        <dbReference type="ARBA" id="ARBA00023315"/>
    </source>
</evidence>
<dbReference type="GO" id="GO:0009437">
    <property type="term" value="P:carnitine metabolic process"/>
    <property type="evidence" value="ECO:0007669"/>
    <property type="project" value="TreeGrafter"/>
</dbReference>
<reference evidence="7" key="1">
    <citation type="submission" date="2021-01" db="EMBL/GenBank/DDBJ databases">
        <authorList>
            <person name="Corre E."/>
            <person name="Pelletier E."/>
            <person name="Niang G."/>
            <person name="Scheremetjew M."/>
            <person name="Finn R."/>
            <person name="Kale V."/>
            <person name="Holt S."/>
            <person name="Cochrane G."/>
            <person name="Meng A."/>
            <person name="Brown T."/>
            <person name="Cohen L."/>
        </authorList>
    </citation>
    <scope>NUCLEOTIDE SEQUENCE</scope>
    <source>
        <strain evidence="7">CCMP 2712</strain>
    </source>
</reference>
<organism evidence="7">
    <name type="scientific">Guillardia theta</name>
    <name type="common">Cryptophyte</name>
    <name type="synonym">Cryptomonas phi</name>
    <dbReference type="NCBI Taxonomy" id="55529"/>
    <lineage>
        <taxon>Eukaryota</taxon>
        <taxon>Cryptophyceae</taxon>
        <taxon>Pyrenomonadales</taxon>
        <taxon>Geminigeraceae</taxon>
        <taxon>Guillardia</taxon>
    </lineage>
</organism>
<dbReference type="InterPro" id="IPR023213">
    <property type="entry name" value="CAT-like_dom_sf"/>
</dbReference>
<keyword evidence="3" id="KW-0012">Acyltransferase</keyword>
<feature type="active site" description="Proton acceptor" evidence="4">
    <location>
        <position position="377"/>
    </location>
</feature>
<dbReference type="GO" id="GO:0005739">
    <property type="term" value="C:mitochondrion"/>
    <property type="evidence" value="ECO:0007669"/>
    <property type="project" value="TreeGrafter"/>
</dbReference>
<dbReference type="Gene3D" id="3.30.559.10">
    <property type="entry name" value="Chloramphenicol acetyltransferase-like domain"/>
    <property type="match status" value="1"/>
</dbReference>
<dbReference type="Pfam" id="PF00755">
    <property type="entry name" value="Carn_acyltransf"/>
    <property type="match status" value="1"/>
</dbReference>
<dbReference type="AlphaFoldDB" id="A0A7S4L0T6"/>
<feature type="region of interest" description="Disordered" evidence="5">
    <location>
        <begin position="270"/>
        <end position="291"/>
    </location>
</feature>
<accession>A0A7S4L0T6</accession>
<dbReference type="GO" id="GO:0006631">
    <property type="term" value="P:fatty acid metabolic process"/>
    <property type="evidence" value="ECO:0007669"/>
    <property type="project" value="TreeGrafter"/>
</dbReference>
<sequence length="682" mass="77797">MERTWLIVAMSISPLFVYYILKKIRKVVIQWALKHAYKDNRHALLALKLLGGKNPPLDEFQSLLPSLPVPKLSSTLKQWLESVRPLVSEEAFRRAEEAAKEFESSKEGKDLQVQLVKRSKQCSNWLEDWWVQFAYLRQRVSLMTYVNYFCTDSSDFIFREPYTSDPIRRVVDLIESALDFKHRVDHNTLRPLRIKNVLPVCMKGMNKVFGTTRSPGDDCDELKTHIVPEDGDAHVLLMVGSSMFKLPVQVGGKRVSNSSIEQAIREATRAADSQGKSEWGEGRHAQPHVSQLTGLSRNKWASMYREMVNSHEANKEGIRTIEEALFAVSLLEDSVDSGDLHQYVNICLHNRGRQIWFDKCFTILAFKDGRVGWHYEHTYADAPVPGLMCEHAMVNGNPSSEDIRCYPRPLLAFSDAPVSASPIRWQCDALPGMKQWLREAEEETRSLLSDFDIRPFYWRNFGADVIKKCSMSPDAFCQAVLQVVSTRYWGRAVLTYESASLRVFEGGRTDTIRSATSEVCEFAREFVKEKREVEEKELAAKLRRAGQVHSKITRNACRMNGVDRHLLGLKILALINGMPLPKLFQEEAYNLEFQLATSQSPIVQEHEKVPVELMTLGGGFGPITSPGLGISYHILPDRLYFYVSVRSKDAEEDSKRCVEYIQQALEDLKGLLLRCPPEKKKS</sequence>
<name>A0A7S4L0T6_GUITH</name>
<evidence type="ECO:0000256" key="2">
    <source>
        <dbReference type="ARBA" id="ARBA00022679"/>
    </source>
</evidence>
<protein>
    <recommendedName>
        <fullName evidence="6">Choline/carnitine acyltransferase domain-containing protein</fullName>
    </recommendedName>
</protein>
<evidence type="ECO:0000256" key="4">
    <source>
        <dbReference type="PIRSR" id="PIRSR600542-1"/>
    </source>
</evidence>
<dbReference type="EMBL" id="HBKN01028049">
    <property type="protein sequence ID" value="CAE2311541.1"/>
    <property type="molecule type" value="Transcribed_RNA"/>
</dbReference>
<dbReference type="InterPro" id="IPR039551">
    <property type="entry name" value="Cho/carn_acyl_trans"/>
</dbReference>
<dbReference type="InterPro" id="IPR042231">
    <property type="entry name" value="Cho/carn_acyl_trans_2"/>
</dbReference>
<dbReference type="SUPFAM" id="SSF52777">
    <property type="entry name" value="CoA-dependent acyltransferases"/>
    <property type="match status" value="2"/>
</dbReference>
<dbReference type="GO" id="GO:0004095">
    <property type="term" value="F:carnitine O-palmitoyltransferase activity"/>
    <property type="evidence" value="ECO:0007669"/>
    <property type="project" value="TreeGrafter"/>
</dbReference>
<comment type="similarity">
    <text evidence="1">Belongs to the carnitine/choline acetyltransferase family.</text>
</comment>
<keyword evidence="2" id="KW-0808">Transferase</keyword>
<evidence type="ECO:0000256" key="5">
    <source>
        <dbReference type="SAM" id="MobiDB-lite"/>
    </source>
</evidence>
<feature type="domain" description="Choline/carnitine acyltransferase" evidence="6">
    <location>
        <begin position="67"/>
        <end position="663"/>
    </location>
</feature>